<proteinExistence type="predicted"/>
<protein>
    <submittedName>
        <fullName evidence="1">Uncharacterized protein</fullName>
    </submittedName>
</protein>
<comment type="caution">
    <text evidence="1">The sequence shown here is derived from an EMBL/GenBank/DDBJ whole genome shotgun (WGS) entry which is preliminary data.</text>
</comment>
<accession>A0A8T2DT32</accession>
<sequence>MLRGSNSYTCLEGCVDKELLGAPLVGARGLVGPLRRSLSDIRGKDGKLTPSGSIGGSGSFVKTGVVRVSVPIIGFSARVCAGARMKRLLSDLWSSGQGSQFPGKGFPFPRGHALLLVPCGFRIIGQSSAISIAGLGGTCLVGLARLSGGVEGAYKEFYSTLYSIKPEGSKRAIHSTPLLDLDSQRGGSRHYSTLLLDPLLDPLTRPRATYSTRLADLSKRFRILLIPHSTRHLSIQIRKEEASA</sequence>
<evidence type="ECO:0000313" key="1">
    <source>
        <dbReference type="EMBL" id="KAG7615205.1"/>
    </source>
</evidence>
<dbReference type="Proteomes" id="UP000694240">
    <property type="component" value="Chromosome 4"/>
</dbReference>
<evidence type="ECO:0000313" key="2">
    <source>
        <dbReference type="Proteomes" id="UP000694240"/>
    </source>
</evidence>
<organism evidence="1 2">
    <name type="scientific">Arabidopsis thaliana x Arabidopsis arenosa</name>
    <dbReference type="NCBI Taxonomy" id="1240361"/>
    <lineage>
        <taxon>Eukaryota</taxon>
        <taxon>Viridiplantae</taxon>
        <taxon>Streptophyta</taxon>
        <taxon>Embryophyta</taxon>
        <taxon>Tracheophyta</taxon>
        <taxon>Spermatophyta</taxon>
        <taxon>Magnoliopsida</taxon>
        <taxon>eudicotyledons</taxon>
        <taxon>Gunneridae</taxon>
        <taxon>Pentapetalae</taxon>
        <taxon>rosids</taxon>
        <taxon>malvids</taxon>
        <taxon>Brassicales</taxon>
        <taxon>Brassicaceae</taxon>
        <taxon>Camelineae</taxon>
        <taxon>Arabidopsis</taxon>
    </lineage>
</organism>
<name>A0A8T2DT32_9BRAS</name>
<keyword evidence="2" id="KW-1185">Reference proteome</keyword>
<reference evidence="1 2" key="1">
    <citation type="submission" date="2020-12" db="EMBL/GenBank/DDBJ databases">
        <title>Concerted genomic and epigenomic changes stabilize Arabidopsis allopolyploids.</title>
        <authorList>
            <person name="Chen Z."/>
        </authorList>
    </citation>
    <scope>NUCLEOTIDE SEQUENCE [LARGE SCALE GENOMIC DNA]</scope>
    <source>
        <strain evidence="1">Allo738</strain>
        <tissue evidence="1">Leaf</tissue>
    </source>
</reference>
<gene>
    <name evidence="1" type="ORF">ISN45_At04g006630</name>
</gene>
<dbReference type="AlphaFoldDB" id="A0A8T2DT32"/>
<dbReference type="EMBL" id="JAEFBK010000004">
    <property type="protein sequence ID" value="KAG7615205.1"/>
    <property type="molecule type" value="Genomic_DNA"/>
</dbReference>